<evidence type="ECO:0000256" key="9">
    <source>
        <dbReference type="PIRSR" id="PIRSR013503-2"/>
    </source>
</evidence>
<dbReference type="Gene3D" id="3.30.200.60">
    <property type="entry name" value="Peptidase C65 Otubain, subdomain 1"/>
    <property type="match status" value="1"/>
</dbReference>
<evidence type="ECO:0000256" key="6">
    <source>
        <dbReference type="ARBA" id="ARBA00022807"/>
    </source>
</evidence>
<evidence type="ECO:0000256" key="8">
    <source>
        <dbReference type="PIRSR" id="PIRSR013503-1"/>
    </source>
</evidence>
<dbReference type="CDD" id="cd22763">
    <property type="entry name" value="OTUB1"/>
    <property type="match status" value="1"/>
</dbReference>
<dbReference type="InterPro" id="IPR038765">
    <property type="entry name" value="Papain-like_cys_pep_sf"/>
</dbReference>
<organism evidence="11 12">
    <name type="scientific">Alligator mississippiensis</name>
    <name type="common">American alligator</name>
    <dbReference type="NCBI Taxonomy" id="8496"/>
    <lineage>
        <taxon>Eukaryota</taxon>
        <taxon>Metazoa</taxon>
        <taxon>Chordata</taxon>
        <taxon>Craniata</taxon>
        <taxon>Vertebrata</taxon>
        <taxon>Euteleostomi</taxon>
        <taxon>Archelosauria</taxon>
        <taxon>Archosauria</taxon>
        <taxon>Crocodylia</taxon>
        <taxon>Alligatoridae</taxon>
        <taxon>Alligatorinae</taxon>
        <taxon>Alligator</taxon>
    </lineage>
</organism>
<feature type="active site" description="Nucleophile" evidence="8">
    <location>
        <position position="89"/>
    </location>
</feature>
<sequence>MAAEPQQQPEPLGGDADGVNCLAYDEAIMAQQDRIQQEIAVQNPLVSERLELAVLYKEYAPDDLVYQHKIKDLLQKYSYIRKTRPDGNCFYRAFGFAHLEALLGDRTELQRFKEISAKSKEELVSQGFTEFTIEDFHNTFMELIEQVERGVAPGELLAAFNEQSTSDYLVVYLRLLTSGHLQRHAAFFQHFIEGGRGVKEFCQQEVEPMSKESDHIHIIALAQALQAPVRVEYMDRGRGATNPHVFPEGAAPRVCLLYRPGHYDILYP</sequence>
<dbReference type="GO" id="GO:0006508">
    <property type="term" value="P:proteolysis"/>
    <property type="evidence" value="ECO:0007669"/>
    <property type="project" value="UniProtKB-KW"/>
</dbReference>
<keyword evidence="4 7" id="KW-0833">Ubl conjugation pathway</keyword>
<dbReference type="EMBL" id="AKHW03006653">
    <property type="protein sequence ID" value="KYO19229.1"/>
    <property type="molecule type" value="Genomic_DNA"/>
</dbReference>
<feature type="site" description="Interacts with free ubiquitin" evidence="9">
    <location>
        <position position="233"/>
    </location>
</feature>
<dbReference type="PIRSF" id="PIRSF013503">
    <property type="entry name" value="Ubiquitin_thioesterase_Otubain"/>
    <property type="match status" value="1"/>
</dbReference>
<dbReference type="FunFam" id="1.20.1300.20:FF:000001">
    <property type="entry name" value="Ubiquitin thioesterase OTUB1"/>
    <property type="match status" value="1"/>
</dbReference>
<comment type="catalytic activity">
    <reaction evidence="1 7">
        <text>Thiol-dependent hydrolysis of ester, thioester, amide, peptide and isopeptide bonds formed by the C-terminal Gly of ubiquitin (a 76-residue protein attached to proteins as an intracellular targeting signal).</text>
        <dbReference type="EC" id="3.4.19.12"/>
    </reaction>
</comment>
<dbReference type="OrthoDB" id="18915at2759"/>
<dbReference type="InterPro" id="IPR042468">
    <property type="entry name" value="Peptidase_C65_otubain_sub1"/>
</dbReference>
<evidence type="ECO:0000313" key="12">
    <source>
        <dbReference type="Proteomes" id="UP000050525"/>
    </source>
</evidence>
<dbReference type="InterPro" id="IPR016615">
    <property type="entry name" value="Otubain"/>
</dbReference>
<dbReference type="STRING" id="8496.A0A151M3X9"/>
<evidence type="ECO:0000313" key="11">
    <source>
        <dbReference type="EMBL" id="KYO19229.1"/>
    </source>
</evidence>
<dbReference type="PANTHER" id="PTHR12931:SF19">
    <property type="entry name" value="UBIQUITIN THIOESTERASE OTUB1"/>
    <property type="match status" value="1"/>
</dbReference>
<keyword evidence="3 7" id="KW-0645">Protease</keyword>
<evidence type="ECO:0000256" key="3">
    <source>
        <dbReference type="ARBA" id="ARBA00022670"/>
    </source>
</evidence>
<dbReference type="InterPro" id="IPR003323">
    <property type="entry name" value="OTU_dom"/>
</dbReference>
<dbReference type="EC" id="3.4.19.12" evidence="7"/>
<proteinExistence type="inferred from homology"/>
<dbReference type="GO" id="GO:0071108">
    <property type="term" value="P:protein K48-linked deubiquitination"/>
    <property type="evidence" value="ECO:0007669"/>
    <property type="project" value="TreeGrafter"/>
</dbReference>
<evidence type="ECO:0000259" key="10">
    <source>
        <dbReference type="PROSITE" id="PS50802"/>
    </source>
</evidence>
<evidence type="ECO:0000256" key="7">
    <source>
        <dbReference type="PIRNR" id="PIRNR013503"/>
    </source>
</evidence>
<protein>
    <recommendedName>
        <fullName evidence="7">Ubiquitin thioesterase</fullName>
        <ecNumber evidence="7">3.4.19.12</ecNumber>
    </recommendedName>
</protein>
<dbReference type="GO" id="GO:0005634">
    <property type="term" value="C:nucleus"/>
    <property type="evidence" value="ECO:0007669"/>
    <property type="project" value="TreeGrafter"/>
</dbReference>
<evidence type="ECO:0000256" key="5">
    <source>
        <dbReference type="ARBA" id="ARBA00022801"/>
    </source>
</evidence>
<dbReference type="SUPFAM" id="SSF54001">
    <property type="entry name" value="Cysteine proteinases"/>
    <property type="match status" value="1"/>
</dbReference>
<feature type="active site" evidence="8">
    <location>
        <position position="262"/>
    </location>
</feature>
<dbReference type="Proteomes" id="UP000050525">
    <property type="component" value="Unassembled WGS sequence"/>
</dbReference>
<feature type="site" description="Interacts with free ubiquitin" evidence="9">
    <location>
        <position position="235"/>
    </location>
</feature>
<feature type="active site" evidence="8">
    <location>
        <position position="86"/>
    </location>
</feature>
<dbReference type="GO" id="GO:0004843">
    <property type="term" value="F:cysteine-type deubiquitinase activity"/>
    <property type="evidence" value="ECO:0007669"/>
    <property type="project" value="UniProtKB-UniRule"/>
</dbReference>
<dbReference type="InterPro" id="IPR019400">
    <property type="entry name" value="Peptidase_C65_otubain"/>
</dbReference>
<feature type="site" description="Interacts with free ubiquitin" evidence="9">
    <location>
        <position position="258"/>
    </location>
</feature>
<keyword evidence="5 7" id="KW-0378">Hydrolase</keyword>
<evidence type="ECO:0000256" key="1">
    <source>
        <dbReference type="ARBA" id="ARBA00000707"/>
    </source>
</evidence>
<dbReference type="CTD" id="55611"/>
<dbReference type="PANTHER" id="PTHR12931">
    <property type="entry name" value="UBIQUITIN THIOLESTERASE PROTEIN OTUB"/>
    <property type="match status" value="1"/>
</dbReference>
<dbReference type="GeneID" id="106737438"/>
<dbReference type="GO" id="GO:0043130">
    <property type="term" value="F:ubiquitin binding"/>
    <property type="evidence" value="ECO:0007669"/>
    <property type="project" value="UniProtKB-UniRule"/>
</dbReference>
<dbReference type="InterPro" id="IPR042467">
    <property type="entry name" value="Peptidase_C65_otubain_sub2"/>
</dbReference>
<evidence type="ECO:0000256" key="4">
    <source>
        <dbReference type="ARBA" id="ARBA00022786"/>
    </source>
</evidence>
<comment type="similarity">
    <text evidence="2 7">Belongs to the peptidase C65 family.</text>
</comment>
<keyword evidence="12" id="KW-1185">Reference proteome</keyword>
<dbReference type="GO" id="GO:2000780">
    <property type="term" value="P:negative regulation of double-strand break repair"/>
    <property type="evidence" value="ECO:0007669"/>
    <property type="project" value="TreeGrafter"/>
</dbReference>
<feature type="site" description="Interacts with free ubiquitin" evidence="9">
    <location>
        <position position="263"/>
    </location>
</feature>
<dbReference type="AlphaFoldDB" id="A0A151M3X9"/>
<reference evidence="11 12" key="1">
    <citation type="journal article" date="2012" name="Genome Biol.">
        <title>Sequencing three crocodilian genomes to illuminate the evolution of archosaurs and amniotes.</title>
        <authorList>
            <person name="St John J.A."/>
            <person name="Braun E.L."/>
            <person name="Isberg S.R."/>
            <person name="Miles L.G."/>
            <person name="Chong A.Y."/>
            <person name="Gongora J."/>
            <person name="Dalzell P."/>
            <person name="Moran C."/>
            <person name="Bed'hom B."/>
            <person name="Abzhanov A."/>
            <person name="Burgess S.C."/>
            <person name="Cooksey A.M."/>
            <person name="Castoe T.A."/>
            <person name="Crawford N.G."/>
            <person name="Densmore L.D."/>
            <person name="Drew J.C."/>
            <person name="Edwards S.V."/>
            <person name="Faircloth B.C."/>
            <person name="Fujita M.K."/>
            <person name="Greenwold M.J."/>
            <person name="Hoffmann F.G."/>
            <person name="Howard J.M."/>
            <person name="Iguchi T."/>
            <person name="Janes D.E."/>
            <person name="Khan S.Y."/>
            <person name="Kohno S."/>
            <person name="de Koning A.J."/>
            <person name="Lance S.L."/>
            <person name="McCarthy F.M."/>
            <person name="McCormack J.E."/>
            <person name="Merchant M.E."/>
            <person name="Peterson D.G."/>
            <person name="Pollock D.D."/>
            <person name="Pourmand N."/>
            <person name="Raney B.J."/>
            <person name="Roessler K.A."/>
            <person name="Sanford J.R."/>
            <person name="Sawyer R.H."/>
            <person name="Schmidt C.J."/>
            <person name="Triplett E.W."/>
            <person name="Tuberville T.D."/>
            <person name="Venegas-Anaya M."/>
            <person name="Howard J.T."/>
            <person name="Jarvis E.D."/>
            <person name="Guillette L.J.Jr."/>
            <person name="Glenn T.C."/>
            <person name="Green R.E."/>
            <person name="Ray D.A."/>
        </authorList>
    </citation>
    <scope>NUCLEOTIDE SEQUENCE [LARGE SCALE GENOMIC DNA]</scope>
    <source>
        <strain evidence="11">KSC_2009_1</strain>
    </source>
</reference>
<name>A0A151M3X9_ALLMI</name>
<accession>A0A151M3X9</accession>
<keyword evidence="6 7" id="KW-0788">Thiol protease</keyword>
<comment type="caution">
    <text evidence="11">The sequence shown here is derived from an EMBL/GenBank/DDBJ whole genome shotgun (WGS) entry which is preliminary data.</text>
</comment>
<feature type="site" description="Interacts with free ubiquitin" evidence="9">
    <location>
        <position position="219"/>
    </location>
</feature>
<dbReference type="PROSITE" id="PS50802">
    <property type="entry name" value="OTU"/>
    <property type="match status" value="1"/>
</dbReference>
<feature type="domain" description="OTU" evidence="10">
    <location>
        <begin position="78"/>
        <end position="268"/>
    </location>
</feature>
<dbReference type="Gene3D" id="1.20.1300.20">
    <property type="entry name" value="Peptidase C65 Otubain, subdomain 2"/>
    <property type="match status" value="1"/>
</dbReference>
<gene>
    <name evidence="11" type="primary">OTUB1</name>
    <name evidence="11" type="ORF">Y1Q_0012826</name>
</gene>
<evidence type="ECO:0000256" key="2">
    <source>
        <dbReference type="ARBA" id="ARBA00006579"/>
    </source>
</evidence>
<dbReference type="KEGG" id="amj:106737438"/>
<dbReference type="RefSeq" id="XP_014461799.1">
    <property type="nucleotide sequence ID" value="XM_014606313.3"/>
</dbReference>
<dbReference type="Pfam" id="PF10275">
    <property type="entry name" value="Peptidase_C65"/>
    <property type="match status" value="1"/>
</dbReference>